<evidence type="ECO:0000313" key="5">
    <source>
        <dbReference type="EMBL" id="RKF72236.1"/>
    </source>
</evidence>
<dbReference type="AlphaFoldDB" id="A0A420ICF8"/>
<accession>A0A420ICF8</accession>
<dbReference type="EMBL" id="MCBS01024895">
    <property type="protein sequence ID" value="RKF72236.1"/>
    <property type="molecule type" value="Genomic_DNA"/>
</dbReference>
<feature type="signal peptide" evidence="4">
    <location>
        <begin position="1"/>
        <end position="21"/>
    </location>
</feature>
<dbReference type="Gene3D" id="3.10.450.30">
    <property type="entry name" value="Microbial ribonucleases"/>
    <property type="match status" value="1"/>
</dbReference>
<reference evidence="5 6" key="1">
    <citation type="journal article" date="2018" name="BMC Genomics">
        <title>Comparative genome analyses reveal sequence features reflecting distinct modes of host-adaptation between dicot and monocot powdery mildew.</title>
        <authorList>
            <person name="Wu Y."/>
            <person name="Ma X."/>
            <person name="Pan Z."/>
            <person name="Kale S.D."/>
            <person name="Song Y."/>
            <person name="King H."/>
            <person name="Zhang Q."/>
            <person name="Presley C."/>
            <person name="Deng X."/>
            <person name="Wei C.I."/>
            <person name="Xiao S."/>
        </authorList>
    </citation>
    <scope>NUCLEOTIDE SEQUENCE [LARGE SCALE GENOMIC DNA]</scope>
    <source>
        <strain evidence="5">UMSG1</strain>
    </source>
</reference>
<organism evidence="5 6">
    <name type="scientific">Golovinomyces cichoracearum</name>
    <dbReference type="NCBI Taxonomy" id="62708"/>
    <lineage>
        <taxon>Eukaryota</taxon>
        <taxon>Fungi</taxon>
        <taxon>Dikarya</taxon>
        <taxon>Ascomycota</taxon>
        <taxon>Pezizomycotina</taxon>
        <taxon>Leotiomycetes</taxon>
        <taxon>Erysiphales</taxon>
        <taxon>Erysiphaceae</taxon>
        <taxon>Golovinomyces</taxon>
    </lineage>
</organism>
<dbReference type="Proteomes" id="UP000285326">
    <property type="component" value="Unassembled WGS sequence"/>
</dbReference>
<dbReference type="GO" id="GO:0003723">
    <property type="term" value="F:RNA binding"/>
    <property type="evidence" value="ECO:0007669"/>
    <property type="project" value="InterPro"/>
</dbReference>
<evidence type="ECO:0000313" key="6">
    <source>
        <dbReference type="Proteomes" id="UP000285326"/>
    </source>
</evidence>
<dbReference type="Pfam" id="PF00545">
    <property type="entry name" value="Ribonuclease"/>
    <property type="match status" value="1"/>
</dbReference>
<evidence type="ECO:0000256" key="1">
    <source>
        <dbReference type="ARBA" id="ARBA00022722"/>
    </source>
</evidence>
<sequence length="195" mass="22033">MRFFLAALSSSILLLSPHVHSHVVTRSVSLTSESKSVSIYVQIINIGEKPENGGECDGKNESCSDTESPKDEEIWTGGECKNGESPCSHGPTYRHGFRCNKKFYNQDKVLNAAKAACPKISRNSQIHIFPAPYTASEYKKPGPYVEWPIVRDGKIWNIFRNSKYRIVMTYDCTVVGAVIRRKKENIYTQCTVERH</sequence>
<evidence type="ECO:0000256" key="4">
    <source>
        <dbReference type="SAM" id="SignalP"/>
    </source>
</evidence>
<evidence type="ECO:0000256" key="3">
    <source>
        <dbReference type="SAM" id="MobiDB-lite"/>
    </source>
</evidence>
<dbReference type="GO" id="GO:0004521">
    <property type="term" value="F:RNA endonuclease activity"/>
    <property type="evidence" value="ECO:0007669"/>
    <property type="project" value="InterPro"/>
</dbReference>
<keyword evidence="1" id="KW-0540">Nuclease</keyword>
<comment type="caution">
    <text evidence="5">The sequence shown here is derived from an EMBL/GenBank/DDBJ whole genome shotgun (WGS) entry which is preliminary data.</text>
</comment>
<proteinExistence type="predicted"/>
<keyword evidence="2" id="KW-0378">Hydrolase</keyword>
<feature type="chain" id="PRO_5019093415" evidence="4">
    <location>
        <begin position="22"/>
        <end position="195"/>
    </location>
</feature>
<dbReference type="SMR" id="A0A420ICF8"/>
<feature type="region of interest" description="Disordered" evidence="3">
    <location>
        <begin position="51"/>
        <end position="70"/>
    </location>
</feature>
<keyword evidence="4" id="KW-0732">Signal</keyword>
<dbReference type="GO" id="GO:0016787">
    <property type="term" value="F:hydrolase activity"/>
    <property type="evidence" value="ECO:0007669"/>
    <property type="project" value="UniProtKB-KW"/>
</dbReference>
<dbReference type="SUPFAM" id="SSF53933">
    <property type="entry name" value="Microbial ribonucleases"/>
    <property type="match status" value="1"/>
</dbReference>
<name>A0A420ICF8_9PEZI</name>
<dbReference type="InterPro" id="IPR000026">
    <property type="entry name" value="N1-like"/>
</dbReference>
<gene>
    <name evidence="5" type="ORF">GcM1_248007</name>
</gene>
<dbReference type="InterPro" id="IPR016191">
    <property type="entry name" value="Ribonuclease/ribotoxin"/>
</dbReference>
<evidence type="ECO:0000256" key="2">
    <source>
        <dbReference type="ARBA" id="ARBA00022801"/>
    </source>
</evidence>
<protein>
    <submittedName>
        <fullName evidence="5">Putative secreted effector protein</fullName>
    </submittedName>
</protein>